<gene>
    <name evidence="1" type="ORF">N4264_17180</name>
</gene>
<accession>A0ABY6B9X1</accession>
<keyword evidence="2" id="KW-1185">Reference proteome</keyword>
<dbReference type="InterPro" id="IPR008621">
    <property type="entry name" value="Cbb3-typ_cyt_oxidase_comp"/>
</dbReference>
<dbReference type="RefSeq" id="WP_261693458.1">
    <property type="nucleotide sequence ID" value="NZ_CP104694.1"/>
</dbReference>
<sequence>MVSGIMTALLLVMFLGTVGWAYSRRRVSDYEEAALLPLHDAPREKQP</sequence>
<dbReference type="Proteomes" id="UP001064632">
    <property type="component" value="Chromosome"/>
</dbReference>
<protein>
    <submittedName>
        <fullName evidence="1">Cbb3-type cytochrome c oxidase subunit 3</fullName>
    </submittedName>
</protein>
<name>A0ABY6B9X1_9GAMM</name>
<evidence type="ECO:0000313" key="1">
    <source>
        <dbReference type="EMBL" id="UXI66474.1"/>
    </source>
</evidence>
<dbReference type="Pfam" id="PF05545">
    <property type="entry name" value="FixQ"/>
    <property type="match status" value="1"/>
</dbReference>
<proteinExistence type="predicted"/>
<reference evidence="1" key="1">
    <citation type="submission" date="2022-09" db="EMBL/GenBank/DDBJ databases">
        <title>Tahibacter sp. nov., isolated from a fresh water.</title>
        <authorList>
            <person name="Baek J.H."/>
            <person name="Lee J.K."/>
            <person name="Kim J.M."/>
            <person name="Jeon C.O."/>
        </authorList>
    </citation>
    <scope>NUCLEOTIDE SEQUENCE</scope>
    <source>
        <strain evidence="1">W38</strain>
    </source>
</reference>
<dbReference type="EMBL" id="CP104694">
    <property type="protein sequence ID" value="UXI66474.1"/>
    <property type="molecule type" value="Genomic_DNA"/>
</dbReference>
<evidence type="ECO:0000313" key="2">
    <source>
        <dbReference type="Proteomes" id="UP001064632"/>
    </source>
</evidence>
<organism evidence="1 2">
    <name type="scientific">Tahibacter amnicola</name>
    <dbReference type="NCBI Taxonomy" id="2976241"/>
    <lineage>
        <taxon>Bacteria</taxon>
        <taxon>Pseudomonadati</taxon>
        <taxon>Pseudomonadota</taxon>
        <taxon>Gammaproteobacteria</taxon>
        <taxon>Lysobacterales</taxon>
        <taxon>Rhodanobacteraceae</taxon>
        <taxon>Tahibacter</taxon>
    </lineage>
</organism>